<organism evidence="2 3">
    <name type="scientific">Paenibacillus montaniterrae</name>
    <dbReference type="NCBI Taxonomy" id="429341"/>
    <lineage>
        <taxon>Bacteria</taxon>
        <taxon>Bacillati</taxon>
        <taxon>Bacillota</taxon>
        <taxon>Bacilli</taxon>
        <taxon>Bacillales</taxon>
        <taxon>Paenibacillaceae</taxon>
        <taxon>Paenibacillus</taxon>
    </lineage>
</organism>
<dbReference type="PROSITE" id="PS51186">
    <property type="entry name" value="GNAT"/>
    <property type="match status" value="1"/>
</dbReference>
<feature type="domain" description="N-acetyltransferase" evidence="1">
    <location>
        <begin position="128"/>
        <end position="263"/>
    </location>
</feature>
<dbReference type="SUPFAM" id="SSF55729">
    <property type="entry name" value="Acyl-CoA N-acyltransferases (Nat)"/>
    <property type="match status" value="1"/>
</dbReference>
<dbReference type="RefSeq" id="WP_213516257.1">
    <property type="nucleotide sequence ID" value="NZ_BOSE01000005.1"/>
</dbReference>
<keyword evidence="3" id="KW-1185">Reference proteome</keyword>
<protein>
    <submittedName>
        <fullName evidence="2">N-acetyltransferase</fullName>
    </submittedName>
</protein>
<dbReference type="AlphaFoldDB" id="A0A919YUQ4"/>
<dbReference type="InterPro" id="IPR016181">
    <property type="entry name" value="Acyl_CoA_acyltransferase"/>
</dbReference>
<dbReference type="EMBL" id="BOSE01000005">
    <property type="protein sequence ID" value="GIP17193.1"/>
    <property type="molecule type" value="Genomic_DNA"/>
</dbReference>
<evidence type="ECO:0000313" key="2">
    <source>
        <dbReference type="EMBL" id="GIP17193.1"/>
    </source>
</evidence>
<dbReference type="InterPro" id="IPR000182">
    <property type="entry name" value="GNAT_dom"/>
</dbReference>
<sequence length="263" mass="30092">MVNEALADTLEKSEIHYMTDRMNAIGERTGNPEGIEIKRVADCVAFYSKTMPWGLFNNVKGLVQEADIPELLQFYRERERDFEFHIIPSKANRSVLQALHRAGFYQSAFHTSLYCESREVVFDDHEEISVRELSADELDTYAEIHCLGTGLSLNGKEAVAENNRVLFIRPNWRYYIGFYRNAPAAVAVMHMEEGVASLTFAATLPQYRQQGLQTRLLQRRINDAYLNGCKLVVGQCTYCSASHRNMERVGMRIGYTRATWSKA</sequence>
<evidence type="ECO:0000313" key="3">
    <source>
        <dbReference type="Proteomes" id="UP000683139"/>
    </source>
</evidence>
<evidence type="ECO:0000259" key="1">
    <source>
        <dbReference type="PROSITE" id="PS51186"/>
    </source>
</evidence>
<gene>
    <name evidence="2" type="ORF">J40TS1_28350</name>
</gene>
<dbReference type="GO" id="GO:0016747">
    <property type="term" value="F:acyltransferase activity, transferring groups other than amino-acyl groups"/>
    <property type="evidence" value="ECO:0007669"/>
    <property type="project" value="InterPro"/>
</dbReference>
<proteinExistence type="predicted"/>
<dbReference type="Gene3D" id="3.40.630.30">
    <property type="match status" value="1"/>
</dbReference>
<accession>A0A919YUQ4</accession>
<name>A0A919YUQ4_9BACL</name>
<reference evidence="2" key="1">
    <citation type="submission" date="2021-03" db="EMBL/GenBank/DDBJ databases">
        <title>Antimicrobial resistance genes in bacteria isolated from Japanese honey, and their potential for conferring macrolide and lincosamide resistance in the American foulbrood pathogen Paenibacillus larvae.</title>
        <authorList>
            <person name="Okamoto M."/>
            <person name="Kumagai M."/>
            <person name="Kanamori H."/>
            <person name="Takamatsu D."/>
        </authorList>
    </citation>
    <scope>NUCLEOTIDE SEQUENCE</scope>
    <source>
        <strain evidence="2">J40TS1</strain>
    </source>
</reference>
<dbReference type="Proteomes" id="UP000683139">
    <property type="component" value="Unassembled WGS sequence"/>
</dbReference>
<comment type="caution">
    <text evidence="2">The sequence shown here is derived from an EMBL/GenBank/DDBJ whole genome shotgun (WGS) entry which is preliminary data.</text>
</comment>